<name>A0A409YLY6_9AGAR</name>
<comment type="caution">
    <text evidence="2">The sequence shown here is derived from an EMBL/GenBank/DDBJ whole genome shotgun (WGS) entry which is preliminary data.</text>
</comment>
<feature type="transmembrane region" description="Helical" evidence="1">
    <location>
        <begin position="149"/>
        <end position="166"/>
    </location>
</feature>
<gene>
    <name evidence="2" type="ORF">CVT24_010662</name>
</gene>
<accession>A0A409YLY6</accession>
<evidence type="ECO:0000313" key="2">
    <source>
        <dbReference type="EMBL" id="PPR04089.1"/>
    </source>
</evidence>
<feature type="transmembrane region" description="Helical" evidence="1">
    <location>
        <begin position="47"/>
        <end position="66"/>
    </location>
</feature>
<keyword evidence="1" id="KW-0472">Membrane</keyword>
<feature type="transmembrane region" description="Helical" evidence="1">
    <location>
        <begin position="86"/>
        <end position="108"/>
    </location>
</feature>
<sequence length="190" mass="21521">MTSIRQRIPFKFQSDDADADDHILDEQEQEDLIVGMKRVNDEINRQYILSLQVVLGLSTLLQLLTFQSNPLLAVFPHQETSPSLPLPGIFVVVSLFIHFNLMLCSMTEERRQSIGVPSNLFLPLSFGFLYTLAAVAPTLSLFLQRSWQTTIWSCVTLVVVYFNQGIMDTIQKSEQSIAELHSLRYNAKGA</sequence>
<evidence type="ECO:0000256" key="1">
    <source>
        <dbReference type="SAM" id="Phobius"/>
    </source>
</evidence>
<organism evidence="2 3">
    <name type="scientific">Panaeolus cyanescens</name>
    <dbReference type="NCBI Taxonomy" id="181874"/>
    <lineage>
        <taxon>Eukaryota</taxon>
        <taxon>Fungi</taxon>
        <taxon>Dikarya</taxon>
        <taxon>Basidiomycota</taxon>
        <taxon>Agaricomycotina</taxon>
        <taxon>Agaricomycetes</taxon>
        <taxon>Agaricomycetidae</taxon>
        <taxon>Agaricales</taxon>
        <taxon>Agaricineae</taxon>
        <taxon>Galeropsidaceae</taxon>
        <taxon>Panaeolus</taxon>
    </lineage>
</organism>
<dbReference type="AlphaFoldDB" id="A0A409YLY6"/>
<proteinExistence type="predicted"/>
<reference evidence="2 3" key="1">
    <citation type="journal article" date="2018" name="Evol. Lett.">
        <title>Horizontal gene cluster transfer increased hallucinogenic mushroom diversity.</title>
        <authorList>
            <person name="Reynolds H.T."/>
            <person name="Vijayakumar V."/>
            <person name="Gluck-Thaler E."/>
            <person name="Korotkin H.B."/>
            <person name="Matheny P.B."/>
            <person name="Slot J.C."/>
        </authorList>
    </citation>
    <scope>NUCLEOTIDE SEQUENCE [LARGE SCALE GENOMIC DNA]</scope>
    <source>
        <strain evidence="2 3">2629</strain>
    </source>
</reference>
<dbReference type="Proteomes" id="UP000284842">
    <property type="component" value="Unassembled WGS sequence"/>
</dbReference>
<keyword evidence="3" id="KW-1185">Reference proteome</keyword>
<protein>
    <submittedName>
        <fullName evidence="2">Uncharacterized protein</fullName>
    </submittedName>
</protein>
<feature type="transmembrane region" description="Helical" evidence="1">
    <location>
        <begin position="120"/>
        <end position="143"/>
    </location>
</feature>
<keyword evidence="1" id="KW-0812">Transmembrane</keyword>
<dbReference type="EMBL" id="NHTK01000994">
    <property type="protein sequence ID" value="PPR04089.1"/>
    <property type="molecule type" value="Genomic_DNA"/>
</dbReference>
<dbReference type="OrthoDB" id="3358048at2759"/>
<dbReference type="InParanoid" id="A0A409YLY6"/>
<evidence type="ECO:0000313" key="3">
    <source>
        <dbReference type="Proteomes" id="UP000284842"/>
    </source>
</evidence>
<keyword evidence="1" id="KW-1133">Transmembrane helix</keyword>